<comment type="catalytic activity">
    <reaction evidence="1">
        <text>Hydrolyzes the link between N-acetylmuramoyl residues and L-amino acid residues in certain cell-wall glycopeptides.</text>
        <dbReference type="EC" id="3.5.1.28"/>
    </reaction>
</comment>
<evidence type="ECO:0000259" key="4">
    <source>
        <dbReference type="SMART" id="SM00646"/>
    </source>
</evidence>
<dbReference type="EMBL" id="WTYQ01000001">
    <property type="protein sequence ID" value="MXP25323.1"/>
    <property type="molecule type" value="Genomic_DNA"/>
</dbReference>
<keyword evidence="3" id="KW-0378">Hydrolase</keyword>
<dbReference type="SUPFAM" id="SSF53187">
    <property type="entry name" value="Zn-dependent exopeptidases"/>
    <property type="match status" value="1"/>
</dbReference>
<evidence type="ECO:0000256" key="3">
    <source>
        <dbReference type="ARBA" id="ARBA00022801"/>
    </source>
</evidence>
<name>A0A845A7U0_9SPHN</name>
<dbReference type="GO" id="GO:0030288">
    <property type="term" value="C:outer membrane-bounded periplasmic space"/>
    <property type="evidence" value="ECO:0007669"/>
    <property type="project" value="TreeGrafter"/>
</dbReference>
<evidence type="ECO:0000313" key="6">
    <source>
        <dbReference type="Proteomes" id="UP000460561"/>
    </source>
</evidence>
<dbReference type="GO" id="GO:0009253">
    <property type="term" value="P:peptidoglycan catabolic process"/>
    <property type="evidence" value="ECO:0007669"/>
    <property type="project" value="InterPro"/>
</dbReference>
<comment type="caution">
    <text evidence="5">The sequence shown here is derived from an EMBL/GenBank/DDBJ whole genome shotgun (WGS) entry which is preliminary data.</text>
</comment>
<dbReference type="InterPro" id="IPR050695">
    <property type="entry name" value="N-acetylmuramoyl_amidase_3"/>
</dbReference>
<dbReference type="GO" id="GO:0008745">
    <property type="term" value="F:N-acetylmuramoyl-L-alanine amidase activity"/>
    <property type="evidence" value="ECO:0007669"/>
    <property type="project" value="UniProtKB-EC"/>
</dbReference>
<feature type="domain" description="MurNAc-LAA" evidence="4">
    <location>
        <begin position="125"/>
        <end position="280"/>
    </location>
</feature>
<keyword evidence="6" id="KW-1185">Reference proteome</keyword>
<dbReference type="Pfam" id="PF01520">
    <property type="entry name" value="Amidase_3"/>
    <property type="match status" value="1"/>
</dbReference>
<gene>
    <name evidence="5" type="ORF">GRI39_04590</name>
</gene>
<dbReference type="AlphaFoldDB" id="A0A845A7U0"/>
<sequence>MSYRLQIVLVFLGPLLVLLLLALLASQIIQSRSVPAYVIRLDLPLVGATVNLPNVEGPQGPMRPLIVIDAGHGGHDPGANGSGVLEKTLTLQLAKSLRKELLEQGGFRVALTRDNDSFLVVEERFAMARKLRANLFISLHADSAGPESSLGGASVYTLSTKASSEAAARFASRENAESEVNGALLKGQDDEVSSILVELSQRHTQERSVEFAELILREGHKDIHFLNSPLRSAALRVLRAPDVPSVLYEAGFITNPADEKTLASSKGQQNVAEVLARAIRVYFIRHPVSETTGS</sequence>
<evidence type="ECO:0000256" key="2">
    <source>
        <dbReference type="ARBA" id="ARBA00011901"/>
    </source>
</evidence>
<reference evidence="5 6" key="1">
    <citation type="submission" date="2019-12" db="EMBL/GenBank/DDBJ databases">
        <title>Genomic-based taxomic classification of the family Erythrobacteraceae.</title>
        <authorList>
            <person name="Xu L."/>
        </authorList>
    </citation>
    <scope>NUCLEOTIDE SEQUENCE [LARGE SCALE GENOMIC DNA]</scope>
    <source>
        <strain evidence="5 6">DSM 18604</strain>
    </source>
</reference>
<dbReference type="OrthoDB" id="9806267at2"/>
<proteinExistence type="predicted"/>
<evidence type="ECO:0000256" key="1">
    <source>
        <dbReference type="ARBA" id="ARBA00001561"/>
    </source>
</evidence>
<dbReference type="SMART" id="SM00646">
    <property type="entry name" value="Ami_3"/>
    <property type="match status" value="1"/>
</dbReference>
<dbReference type="InterPro" id="IPR002508">
    <property type="entry name" value="MurNAc-LAA_cat"/>
</dbReference>
<dbReference type="PANTHER" id="PTHR30404">
    <property type="entry name" value="N-ACETYLMURAMOYL-L-ALANINE AMIDASE"/>
    <property type="match status" value="1"/>
</dbReference>
<organism evidence="5 6">
    <name type="scientific">Altericroceibacterium indicum</name>
    <dbReference type="NCBI Taxonomy" id="374177"/>
    <lineage>
        <taxon>Bacteria</taxon>
        <taxon>Pseudomonadati</taxon>
        <taxon>Pseudomonadota</taxon>
        <taxon>Alphaproteobacteria</taxon>
        <taxon>Sphingomonadales</taxon>
        <taxon>Erythrobacteraceae</taxon>
        <taxon>Altericroceibacterium</taxon>
    </lineage>
</organism>
<dbReference type="Proteomes" id="UP000460561">
    <property type="component" value="Unassembled WGS sequence"/>
</dbReference>
<dbReference type="PANTHER" id="PTHR30404:SF0">
    <property type="entry name" value="N-ACETYLMURAMOYL-L-ALANINE AMIDASE AMIC"/>
    <property type="match status" value="1"/>
</dbReference>
<dbReference type="RefSeq" id="WP_160738459.1">
    <property type="nucleotide sequence ID" value="NZ_WTYQ01000001.1"/>
</dbReference>
<accession>A0A845A7U0</accession>
<dbReference type="Gene3D" id="3.40.630.40">
    <property type="entry name" value="Zn-dependent exopeptidases"/>
    <property type="match status" value="1"/>
</dbReference>
<evidence type="ECO:0000313" key="5">
    <source>
        <dbReference type="EMBL" id="MXP25323.1"/>
    </source>
</evidence>
<dbReference type="CDD" id="cd02696">
    <property type="entry name" value="MurNAc-LAA"/>
    <property type="match status" value="1"/>
</dbReference>
<dbReference type="EC" id="3.5.1.28" evidence="2"/>
<protein>
    <recommendedName>
        <fullName evidence="2">N-acetylmuramoyl-L-alanine amidase</fullName>
        <ecNumber evidence="2">3.5.1.28</ecNumber>
    </recommendedName>
</protein>